<dbReference type="Gene3D" id="3.40.30.10">
    <property type="entry name" value="Glutaredoxin"/>
    <property type="match status" value="1"/>
</dbReference>
<evidence type="ECO:0000256" key="1">
    <source>
        <dbReference type="SAM" id="Phobius"/>
    </source>
</evidence>
<reference evidence="3" key="1">
    <citation type="submission" date="2018-12" db="EMBL/GenBank/DDBJ databases">
        <title>Novel natural products biosynthetic potential of the class Ktedonobacteria.</title>
        <authorList>
            <person name="Zheng Y."/>
            <person name="Saitou A."/>
            <person name="Wang C.M."/>
            <person name="Toyoda A."/>
            <person name="Minakuchi Y."/>
            <person name="Sekiguchi Y."/>
            <person name="Ueda K."/>
            <person name="Takano H."/>
            <person name="Sakai Y."/>
            <person name="Yokota A."/>
            <person name="Yabe S."/>
        </authorList>
    </citation>
    <scope>NUCLEOTIDE SEQUENCE</scope>
    <source>
        <strain evidence="3">A3-2</strain>
    </source>
</reference>
<dbReference type="InterPro" id="IPR013740">
    <property type="entry name" value="Redoxin"/>
</dbReference>
<accession>A0A455SZB9</accession>
<protein>
    <recommendedName>
        <fullName evidence="2">Redoxin domain-containing protein</fullName>
    </recommendedName>
</protein>
<dbReference type="SUPFAM" id="SSF52833">
    <property type="entry name" value="Thioredoxin-like"/>
    <property type="match status" value="1"/>
</dbReference>
<sequence length="204" mass="22149">MTGLWLVVFLVQWLLLIVLYCIVFAILRYLGVLQSRLGQASVRVTRFEAGDKVSDFTLADLAGQALSLGQLLQRGRKVLLLLLSASCTTCRAIVAQLDELASRPGGLSALGWMVIAVIYGQPAEVRLMAGTLLEREGITVLVDAQALVARSYLVASIPVGLALDENGHVLDQSRNPGPNWLYLTLRVAPPDHSLLPRIPIAQIQ</sequence>
<keyword evidence="1" id="KW-0812">Transmembrane</keyword>
<evidence type="ECO:0000313" key="3">
    <source>
        <dbReference type="EMBL" id="BBH93697.1"/>
    </source>
</evidence>
<name>A0A455SZB9_9CHLR</name>
<organism evidence="3">
    <name type="scientific">Thermogemmatispora argillosa</name>
    <dbReference type="NCBI Taxonomy" id="2045280"/>
    <lineage>
        <taxon>Bacteria</taxon>
        <taxon>Bacillati</taxon>
        <taxon>Chloroflexota</taxon>
        <taxon>Ktedonobacteria</taxon>
        <taxon>Thermogemmatisporales</taxon>
        <taxon>Thermogemmatisporaceae</taxon>
        <taxon>Thermogemmatispora</taxon>
    </lineage>
</organism>
<feature type="transmembrane region" description="Helical" evidence="1">
    <location>
        <begin position="6"/>
        <end position="27"/>
    </location>
</feature>
<dbReference type="EMBL" id="AP019377">
    <property type="protein sequence ID" value="BBH93697.1"/>
    <property type="molecule type" value="Genomic_DNA"/>
</dbReference>
<dbReference type="AlphaFoldDB" id="A0A455SZB9"/>
<keyword evidence="1" id="KW-0472">Membrane</keyword>
<gene>
    <name evidence="3" type="ORF">KTA_18960</name>
</gene>
<proteinExistence type="predicted"/>
<dbReference type="GO" id="GO:0016491">
    <property type="term" value="F:oxidoreductase activity"/>
    <property type="evidence" value="ECO:0007669"/>
    <property type="project" value="InterPro"/>
</dbReference>
<evidence type="ECO:0000259" key="2">
    <source>
        <dbReference type="Pfam" id="PF08534"/>
    </source>
</evidence>
<keyword evidence="1" id="KW-1133">Transmembrane helix</keyword>
<feature type="domain" description="Redoxin" evidence="2">
    <location>
        <begin position="49"/>
        <end position="176"/>
    </location>
</feature>
<dbReference type="Pfam" id="PF08534">
    <property type="entry name" value="Redoxin"/>
    <property type="match status" value="1"/>
</dbReference>
<dbReference type="InterPro" id="IPR036249">
    <property type="entry name" value="Thioredoxin-like_sf"/>
</dbReference>